<feature type="chain" id="PRO_5040201560" evidence="2">
    <location>
        <begin position="22"/>
        <end position="354"/>
    </location>
</feature>
<dbReference type="InterPro" id="IPR036452">
    <property type="entry name" value="Ribo_hydro-like"/>
</dbReference>
<gene>
    <name evidence="5" type="primary">LOC118262556</name>
</gene>
<dbReference type="Proteomes" id="UP000829999">
    <property type="component" value="Chromosome 12"/>
</dbReference>
<dbReference type="GeneID" id="118262556"/>
<dbReference type="AlphaFoldDB" id="A0A9R0EFC3"/>
<comment type="similarity">
    <text evidence="1">Belongs to the IUNH family.</text>
</comment>
<accession>A0A9R0EFC3</accession>
<evidence type="ECO:0000256" key="1">
    <source>
        <dbReference type="ARBA" id="ARBA00009176"/>
    </source>
</evidence>
<proteinExistence type="inferred from homology"/>
<dbReference type="RefSeq" id="XP_035429922.2">
    <property type="nucleotide sequence ID" value="XM_035574029.2"/>
</dbReference>
<dbReference type="PANTHER" id="PTHR46190">
    <property type="entry name" value="SI:CH211-201H21.5-RELATED"/>
    <property type="match status" value="1"/>
</dbReference>
<dbReference type="Pfam" id="PF01156">
    <property type="entry name" value="IU_nuc_hydro"/>
    <property type="match status" value="1"/>
</dbReference>
<reference evidence="5" key="1">
    <citation type="submission" date="2025-08" db="UniProtKB">
        <authorList>
            <consortium name="RefSeq"/>
        </authorList>
    </citation>
    <scope>IDENTIFICATION</scope>
    <source>
        <tissue evidence="5">Whole larval tissue</tissue>
    </source>
</reference>
<dbReference type="OrthoDB" id="432381at2759"/>
<dbReference type="InterPro" id="IPR001910">
    <property type="entry name" value="Inosine/uridine_hydrolase_dom"/>
</dbReference>
<dbReference type="PANTHER" id="PTHR46190:SF1">
    <property type="entry name" value="SI:CH211-201H21.5"/>
    <property type="match status" value="1"/>
</dbReference>
<sequence>MLDVIPVLLICCLATVRVKMAHKVLCLVLFTVCWISSPEARSVCSKKKLVIDHDGGADDAFAITISLLNEKYFNGPKLVALTTSFGNVNLTQANINSDRILRVSERLDIPIYSGANKAFIEEMGSDRYFGLDGLGDTGYHAPGPVDIEKQPAAVALIELSKKYRGELIVVAIGPATNIALAVKLDPHFIHRLAHLYVGSGHIYSEAYPKAEFNAAMDPEAYHIVADSAVADKVTVVPFSQVIETLKIPIEWRKNVLGKIDTPIMRALNVYERVALPKETAWNLLDPAVAAIALYNEIVDEFKDSNNTIILEGEKRGITTNNFNSSDPNVRLFYKGNVENYQKFILDVYSAELNP</sequence>
<dbReference type="GO" id="GO:0016799">
    <property type="term" value="F:hydrolase activity, hydrolyzing N-glycosyl compounds"/>
    <property type="evidence" value="ECO:0007669"/>
    <property type="project" value="InterPro"/>
</dbReference>
<dbReference type="InterPro" id="IPR052775">
    <property type="entry name" value="IUN_hydrolase"/>
</dbReference>
<feature type="signal peptide" evidence="2">
    <location>
        <begin position="1"/>
        <end position="21"/>
    </location>
</feature>
<feature type="domain" description="Inosine/uridine-preferring nucleoside hydrolase" evidence="3">
    <location>
        <begin position="49"/>
        <end position="340"/>
    </location>
</feature>
<evidence type="ECO:0000256" key="2">
    <source>
        <dbReference type="SAM" id="SignalP"/>
    </source>
</evidence>
<keyword evidence="4" id="KW-1185">Reference proteome</keyword>
<name>A0A9R0EFC3_SPOFR</name>
<evidence type="ECO:0000313" key="5">
    <source>
        <dbReference type="RefSeq" id="XP_035429922.2"/>
    </source>
</evidence>
<dbReference type="Gene3D" id="3.90.245.10">
    <property type="entry name" value="Ribonucleoside hydrolase-like"/>
    <property type="match status" value="1"/>
</dbReference>
<keyword evidence="2" id="KW-0732">Signal</keyword>
<protein>
    <submittedName>
        <fullName evidence="5">Inosine-uridine preferring nucleoside hydrolase-like isoform X1</fullName>
    </submittedName>
</protein>
<organism evidence="4 5">
    <name type="scientific">Spodoptera frugiperda</name>
    <name type="common">Fall armyworm</name>
    <dbReference type="NCBI Taxonomy" id="7108"/>
    <lineage>
        <taxon>Eukaryota</taxon>
        <taxon>Metazoa</taxon>
        <taxon>Ecdysozoa</taxon>
        <taxon>Arthropoda</taxon>
        <taxon>Hexapoda</taxon>
        <taxon>Insecta</taxon>
        <taxon>Pterygota</taxon>
        <taxon>Neoptera</taxon>
        <taxon>Endopterygota</taxon>
        <taxon>Lepidoptera</taxon>
        <taxon>Glossata</taxon>
        <taxon>Ditrysia</taxon>
        <taxon>Noctuoidea</taxon>
        <taxon>Noctuidae</taxon>
        <taxon>Amphipyrinae</taxon>
        <taxon>Spodoptera</taxon>
    </lineage>
</organism>
<evidence type="ECO:0000259" key="3">
    <source>
        <dbReference type="Pfam" id="PF01156"/>
    </source>
</evidence>
<dbReference type="SUPFAM" id="SSF53590">
    <property type="entry name" value="Nucleoside hydrolase"/>
    <property type="match status" value="1"/>
</dbReference>
<evidence type="ECO:0000313" key="4">
    <source>
        <dbReference type="Proteomes" id="UP000829999"/>
    </source>
</evidence>